<dbReference type="RefSeq" id="WP_189776253.1">
    <property type="nucleotide sequence ID" value="NZ_BMVY01000024.1"/>
</dbReference>
<gene>
    <name evidence="1" type="ORF">OG288_14360</name>
</gene>
<sequence>MTALAALATFGSTGAVGPLRCHASLTDVAAKLGPPWGIGRVSKRRRWPHLFSYGDADLCVCRCRLITSICVQTWRDTIGLPHPRSGAINSHPAHLTHRQTTSALEAAGCRWQPVTLGQPSGQTALRTEPTGVTFTFRTEGTPEPLLESAGIWTGTHRCVPPAPDAPDDGFGVTEPH</sequence>
<dbReference type="Proteomes" id="UP001432166">
    <property type="component" value="Chromosome"/>
</dbReference>
<evidence type="ECO:0000313" key="1">
    <source>
        <dbReference type="EMBL" id="WTP49381.1"/>
    </source>
</evidence>
<keyword evidence="2" id="KW-1185">Reference proteome</keyword>
<name>A0ABZ1JFP0_9ACTN</name>
<evidence type="ECO:0008006" key="3">
    <source>
        <dbReference type="Google" id="ProtNLM"/>
    </source>
</evidence>
<organism evidence="1 2">
    <name type="scientific">Streptomyces tauricus</name>
    <dbReference type="NCBI Taxonomy" id="68274"/>
    <lineage>
        <taxon>Bacteria</taxon>
        <taxon>Bacillati</taxon>
        <taxon>Actinomycetota</taxon>
        <taxon>Actinomycetes</taxon>
        <taxon>Kitasatosporales</taxon>
        <taxon>Streptomycetaceae</taxon>
        <taxon>Streptomyces</taxon>
        <taxon>Streptomyces aurantiacus group</taxon>
    </lineage>
</organism>
<proteinExistence type="predicted"/>
<reference evidence="1" key="1">
    <citation type="submission" date="2022-10" db="EMBL/GenBank/DDBJ databases">
        <title>The complete genomes of actinobacterial strains from the NBC collection.</title>
        <authorList>
            <person name="Joergensen T.S."/>
            <person name="Alvarez Arevalo M."/>
            <person name="Sterndorff E.B."/>
            <person name="Faurdal D."/>
            <person name="Vuksanovic O."/>
            <person name="Mourched A.-S."/>
            <person name="Charusanti P."/>
            <person name="Shaw S."/>
            <person name="Blin K."/>
            <person name="Weber T."/>
        </authorList>
    </citation>
    <scope>NUCLEOTIDE SEQUENCE</scope>
    <source>
        <strain evidence="1">NBC_00189</strain>
    </source>
</reference>
<evidence type="ECO:0000313" key="2">
    <source>
        <dbReference type="Proteomes" id="UP001432166"/>
    </source>
</evidence>
<dbReference type="EMBL" id="CP108133">
    <property type="protein sequence ID" value="WTP49381.1"/>
    <property type="molecule type" value="Genomic_DNA"/>
</dbReference>
<accession>A0ABZ1JFP0</accession>
<protein>
    <recommendedName>
        <fullName evidence="3">Secreted protein</fullName>
    </recommendedName>
</protein>